<dbReference type="Pfam" id="PF13855">
    <property type="entry name" value="LRR_8"/>
    <property type="match status" value="4"/>
</dbReference>
<dbReference type="SUPFAM" id="SSF52047">
    <property type="entry name" value="RNI-like"/>
    <property type="match status" value="2"/>
</dbReference>
<dbReference type="FunFam" id="3.80.10.10:FF:000920">
    <property type="entry name" value="mRNA, clone: RTFL01-33-G14"/>
    <property type="match status" value="1"/>
</dbReference>
<evidence type="ECO:0000256" key="4">
    <source>
        <dbReference type="ARBA" id="ARBA00022614"/>
    </source>
</evidence>
<evidence type="ECO:0000256" key="1">
    <source>
        <dbReference type="ARBA" id="ARBA00004251"/>
    </source>
</evidence>
<evidence type="ECO:0000256" key="8">
    <source>
        <dbReference type="ARBA" id="ARBA00022989"/>
    </source>
</evidence>
<feature type="chain" id="PRO_5007302334" evidence="12">
    <location>
        <begin position="30"/>
        <end position="927"/>
    </location>
</feature>
<evidence type="ECO:0000256" key="12">
    <source>
        <dbReference type="SAM" id="SignalP"/>
    </source>
</evidence>
<evidence type="ECO:0000256" key="11">
    <source>
        <dbReference type="ARBA" id="ARBA00023180"/>
    </source>
</evidence>
<evidence type="ECO:0000259" key="14">
    <source>
        <dbReference type="Pfam" id="PF23598"/>
    </source>
</evidence>
<keyword evidence="8" id="KW-1133">Transmembrane helix</keyword>
<feature type="domain" description="Disease resistance R13L4/SHOC-2-like LRR" evidence="14">
    <location>
        <begin position="305"/>
        <end position="511"/>
    </location>
</feature>
<evidence type="ECO:0000259" key="13">
    <source>
        <dbReference type="Pfam" id="PF08263"/>
    </source>
</evidence>
<reference evidence="15" key="1">
    <citation type="journal article" date="2015" name="Int J Genomics">
        <title>Genome-Wide Identification and Characterization of the LRR-RLK Gene Family in Two Vernicia Species.</title>
        <authorList>
            <person name="Zhu H."/>
            <person name="Wang Y."/>
            <person name="Yin H."/>
            <person name="Gao M."/>
            <person name="Zhang Q."/>
            <person name="Chen Y."/>
        </authorList>
    </citation>
    <scope>NUCLEOTIDE SEQUENCE</scope>
</reference>
<proteinExistence type="evidence at transcript level"/>
<dbReference type="AlphaFoldDB" id="A0A140G4U6"/>
<dbReference type="SMART" id="SM00369">
    <property type="entry name" value="LRR_TYP"/>
    <property type="match status" value="10"/>
</dbReference>
<comment type="similarity">
    <text evidence="2">Belongs to the RLP family.</text>
</comment>
<name>A0A140G4U6_9ROSI</name>
<keyword evidence="9" id="KW-0472">Membrane</keyword>
<dbReference type="GO" id="GO:0005886">
    <property type="term" value="C:plasma membrane"/>
    <property type="evidence" value="ECO:0007669"/>
    <property type="project" value="UniProtKB-SubCell"/>
</dbReference>
<evidence type="ECO:0000256" key="10">
    <source>
        <dbReference type="ARBA" id="ARBA00023170"/>
    </source>
</evidence>
<dbReference type="EMBL" id="KT805826">
    <property type="protein sequence ID" value="AMM43068.1"/>
    <property type="molecule type" value="mRNA"/>
</dbReference>
<organism evidence="15">
    <name type="scientific">Vernicia montana</name>
    <dbReference type="NCBI Taxonomy" id="316732"/>
    <lineage>
        <taxon>Eukaryota</taxon>
        <taxon>Viridiplantae</taxon>
        <taxon>Streptophyta</taxon>
        <taxon>Embryophyta</taxon>
        <taxon>Tracheophyta</taxon>
        <taxon>Spermatophyta</taxon>
        <taxon>Magnoliopsida</taxon>
        <taxon>eudicotyledons</taxon>
        <taxon>Gunneridae</taxon>
        <taxon>Pentapetalae</taxon>
        <taxon>rosids</taxon>
        <taxon>fabids</taxon>
        <taxon>Malpighiales</taxon>
        <taxon>Euphorbiaceae</taxon>
        <taxon>Crotonoideae</taxon>
        <taxon>Aleuritideae</taxon>
        <taxon>Vernicia</taxon>
    </lineage>
</organism>
<evidence type="ECO:0000256" key="6">
    <source>
        <dbReference type="ARBA" id="ARBA00022729"/>
    </source>
</evidence>
<feature type="domain" description="Leucine-rich repeat-containing N-terminal plant-type" evidence="13">
    <location>
        <begin position="45"/>
        <end position="82"/>
    </location>
</feature>
<evidence type="ECO:0000313" key="15">
    <source>
        <dbReference type="EMBL" id="AMM43068.1"/>
    </source>
</evidence>
<sequence>MDTSGSFNSITRLFFHFLLIICFSSHLETIKLCLGDGNLNVKCIETEREALLVFKQGLTDPSGRLSSWKGEDCCKWNGIKCNNSTGHVTNLNLRNPYPLINGGVGDQAAYESSCLGGKITPALLHLQYLSYLDMSFNDFRGAQIPEFFGGFKDLRYLNLSFSSFGGDIPSQLGNLSLLHYIDLYADSYSNTGSWELRADNLHWLSGLSSLKYLDMGYVKLKGVGTDWLEAVNMLPSLVELNLHYCELQGLPQSLPSVNFTSLSVLDLSDNSFNSAIPQWLYNLTSLTRLYLVWNFFNGPFPSEFARLKSLEVLDLSNNLDFGGQIPRFFGNFSKLKFLDLSANSLTGEVNEFLGGLEEIPNNSLVSLDLSSNSLSGELPESLEALKNLQKLELSGNSFWGSIPKSIGKLSSLKELDLSYNNMNGTIPDSFGQLSKLVDVNLIANSWEGILTETHLMNLKSLEDIRLVTDPARSLVFNVSQKWVPPFRLKSIQLENCLVGPFFPVWLQVQYELTSVTLRNVGITDTIPTEWFLKLSSQITWLVLSNNQIKGKFPNQLKSPNLRHIDLSSNRFEGPFPIWSTNASEIYLQDNLFSGSIPENIGGLMPRLEKLHLSSNHLTGTIPSSFCDLKGLQVISLRSNQLSGELPNCWSHQLMFWAIDVSNNSLTGSIPSSFGSLSSLSVLLLSNNNLSGEIPSSLKNCSGLTSIDLRGNKVSGSLSSWIGERFASLFMLQLSSNSFNGPILQQLCNLQNLHILDLSENKFSGAIPKCIGNLTGMVNGKNSEVFLQLLMVALKGKTFEYSRISAAVNGIDLSGNNLTGGIPDELINLHALRVLNLSRNQLSGKITEKIGELQDLESLDLSHNHLSGPIPQSLASLNSLVQLNLSYNNLEGKIPEGLQKFNDPSVFVGNPSLCGVPLPNKCPEDHRF</sequence>
<dbReference type="SMART" id="SM00365">
    <property type="entry name" value="LRR_SD22"/>
    <property type="match status" value="7"/>
</dbReference>
<keyword evidence="3" id="KW-1003">Cell membrane</keyword>
<dbReference type="InterPro" id="IPR055414">
    <property type="entry name" value="LRR_R13L4/SHOC2-like"/>
</dbReference>
<evidence type="ECO:0000256" key="3">
    <source>
        <dbReference type="ARBA" id="ARBA00022475"/>
    </source>
</evidence>
<comment type="subcellular location">
    <subcellularLocation>
        <location evidence="1">Cell membrane</location>
        <topology evidence="1">Single-pass type I membrane protein</topology>
    </subcellularLocation>
</comment>
<dbReference type="InterPro" id="IPR013210">
    <property type="entry name" value="LRR_N_plant-typ"/>
</dbReference>
<dbReference type="Gene3D" id="3.80.10.10">
    <property type="entry name" value="Ribonuclease Inhibitor"/>
    <property type="match status" value="4"/>
</dbReference>
<evidence type="ECO:0000256" key="2">
    <source>
        <dbReference type="ARBA" id="ARBA00009592"/>
    </source>
</evidence>
<evidence type="ECO:0000256" key="5">
    <source>
        <dbReference type="ARBA" id="ARBA00022692"/>
    </source>
</evidence>
<keyword evidence="7" id="KW-0677">Repeat</keyword>
<keyword evidence="6 12" id="KW-0732">Signal</keyword>
<feature type="signal peptide" evidence="12">
    <location>
        <begin position="1"/>
        <end position="29"/>
    </location>
</feature>
<dbReference type="InterPro" id="IPR003591">
    <property type="entry name" value="Leu-rich_rpt_typical-subtyp"/>
</dbReference>
<evidence type="ECO:0000256" key="7">
    <source>
        <dbReference type="ARBA" id="ARBA00022737"/>
    </source>
</evidence>
<dbReference type="InterPro" id="IPR032675">
    <property type="entry name" value="LRR_dom_sf"/>
</dbReference>
<dbReference type="InterPro" id="IPR001611">
    <property type="entry name" value="Leu-rich_rpt"/>
</dbReference>
<dbReference type="Pfam" id="PF00560">
    <property type="entry name" value="LRR_1"/>
    <property type="match status" value="4"/>
</dbReference>
<keyword evidence="10" id="KW-0675">Receptor</keyword>
<dbReference type="PRINTS" id="PR00019">
    <property type="entry name" value="LEURICHRPT"/>
</dbReference>
<evidence type="ECO:0000256" key="9">
    <source>
        <dbReference type="ARBA" id="ARBA00023136"/>
    </source>
</evidence>
<dbReference type="Pfam" id="PF08263">
    <property type="entry name" value="LRRNT_2"/>
    <property type="match status" value="1"/>
</dbReference>
<dbReference type="Pfam" id="PF23598">
    <property type="entry name" value="LRR_14"/>
    <property type="match status" value="1"/>
</dbReference>
<keyword evidence="4" id="KW-0433">Leucine-rich repeat</keyword>
<dbReference type="FunFam" id="3.80.10.10:FF:000299">
    <property type="entry name" value="Piriformospora indica-insensitive protein 2"/>
    <property type="match status" value="1"/>
</dbReference>
<keyword evidence="11" id="KW-0325">Glycoprotein</keyword>
<protein>
    <submittedName>
        <fullName evidence="15">LRR-RLK</fullName>
    </submittedName>
</protein>
<keyword evidence="5" id="KW-0812">Transmembrane</keyword>
<dbReference type="InterPro" id="IPR046956">
    <property type="entry name" value="RLP23-like"/>
</dbReference>
<accession>A0A140G4U6</accession>
<dbReference type="FunFam" id="3.80.10.10:FF:000649">
    <property type="entry name" value="Leucine Rich Repeat family protein"/>
    <property type="match status" value="1"/>
</dbReference>
<dbReference type="PANTHER" id="PTHR48063:SF97">
    <property type="entry name" value="DISEASE RESISTANCE FAMILY PROTEIN _ LRR FAMILY PROTEIN"/>
    <property type="match status" value="1"/>
</dbReference>
<dbReference type="PANTHER" id="PTHR48063">
    <property type="entry name" value="LRR RECEPTOR-LIKE KINASE"/>
    <property type="match status" value="1"/>
</dbReference>